<reference evidence="4" key="1">
    <citation type="journal article" date="2019" name="Sci. Rep.">
        <title>Draft genome of Tanacetum cinerariifolium, the natural source of mosquito coil.</title>
        <authorList>
            <person name="Yamashiro T."/>
            <person name="Shiraishi A."/>
            <person name="Satake H."/>
            <person name="Nakayama K."/>
        </authorList>
    </citation>
    <scope>NUCLEOTIDE SEQUENCE</scope>
</reference>
<feature type="coiled-coil region" evidence="1">
    <location>
        <begin position="854"/>
        <end position="888"/>
    </location>
</feature>
<feature type="domain" description="Reverse transcriptase Ty1/copia-type" evidence="3">
    <location>
        <begin position="259"/>
        <end position="362"/>
    </location>
</feature>
<comment type="caution">
    <text evidence="4">The sequence shown here is derived from an EMBL/GenBank/DDBJ whole genome shotgun (WGS) entry which is preliminary data.</text>
</comment>
<feature type="region of interest" description="Disordered" evidence="2">
    <location>
        <begin position="958"/>
        <end position="1031"/>
    </location>
</feature>
<feature type="region of interest" description="Disordered" evidence="2">
    <location>
        <begin position="716"/>
        <end position="786"/>
    </location>
</feature>
<dbReference type="Pfam" id="PF07727">
    <property type="entry name" value="RVT_2"/>
    <property type="match status" value="1"/>
</dbReference>
<evidence type="ECO:0000259" key="3">
    <source>
        <dbReference type="Pfam" id="PF07727"/>
    </source>
</evidence>
<name>A0A6L2J4P5_TANCI</name>
<feature type="region of interest" description="Disordered" evidence="2">
    <location>
        <begin position="607"/>
        <end position="633"/>
    </location>
</feature>
<dbReference type="EMBL" id="BKCJ010000306">
    <property type="protein sequence ID" value="GEU31978.1"/>
    <property type="molecule type" value="Genomic_DNA"/>
</dbReference>
<evidence type="ECO:0000256" key="1">
    <source>
        <dbReference type="SAM" id="Coils"/>
    </source>
</evidence>
<feature type="compositionally biased region" description="Polar residues" evidence="2">
    <location>
        <begin position="776"/>
        <end position="786"/>
    </location>
</feature>
<sequence length="1536" mass="174477">MTGDPSRLINFIKKFIGTVRFRNDHFGAIMGYGDYVICDSVISRVYYVEGLGHNLFSVRKFCDSDLKVAFKKQSCYVRDTDGVELIKGSRGSNLYTISVEDMMKSSSIAVATACYTQNRSLNHTRHHKTPYELVHNKKHDLIFFRVFGALCYPTNDSEDIGKLQPTTDIGIFVVQAPVNSAGTPSFTTIDQDAASLSISPSTSALQSHSLHQGVAAKPHYMEDHHVAPVDNNPFVNVFALEPHSEASSSGDIRSIESTYESFAPVARIEAIRIFIANAASKNMTIYQMDVRTTFLNGELKEEVYASQPEGFVDPDHPTHVYRLKKALYRLKQAPRAWYDNLSRFLLDNNFSKGVVDPTLFTQKIDTMVDVNINAPTGQAPAMAPPVRTDDQISPCIRWVPIGKSNCYLDLEKSQSNPIYKIAVDLLKHINFFRAFTASSTIPSIYIQQFWDTVLYDKSAGCYRCQLDEQWIWEEFTQSIHTFIKDKQNLTRHTSGKKKATLIVIPSIQLTKLIIHHLQRRHKFHPRPDSPLYLPNEESVLGYLKFSAKGTKREVFGMPIPSSLITADIQEASYYHEYLANVAKHRRYLAVKQGVIWTLLHRSPLSLPGSPGKKRTLKSMAESVAEDAHAKEPHVAAEDTDLQKALEESMKSMYDVLRGPLPPVVIREPESGKYQPLPEVSRKGKAKVTKEQVAHDLLSLQKPKKKSHADQYIFQRCSSTPTGSSGHDESSYAELGKSDSEEESRKVVLGADGGGQDEGQAGSNPKEQSEGLDQTLEPVSSSRTLSSLQHLSKDISFGDLFFSDKPPEADNDKATAETKVESMVSVTIKEDMSLIPPMTSLIIDLTSIPESPKRIDKLEHIMANLIQENKGLEERLDKHRARLYTLNQLDIPHQVSKAVSEVVTKAVDWALQAPLRNRFRDLLEADMKEILHQRMWETESYKSHKDYMQLYEALEKSMNHDHSQELAQDLAEARKKKKKSRESPKTPPGSPPHQPPPLPPPAGPSRASGAPRAFGSSQVPPPPTPPSSTNQENLEIDEDMAPDEQAQSSNDKDIASAYIPKMKASYYLNAGLEQMVPDQLWIEEECKYDIDAIIKVFSMYGYDYMKKIVLRRANLNEHVIAERDFKYLYPSHFEDLYLLNLQEDFQLGIESYQTQVNLTKPQWDVTGFEYKHNYTIIDSLRTVMFQDKYGDQQDEFKIKYEVLDQEGRRSKQGVHVRHSEAVEDKENLSQSGELCWWTRQRWRLQTLEAYQMIKSFWHSRNPNGCSFWPKRCQFTTPCSHFKLIIDNTMTAERPTTQLPQLRVKLDLKSFCWYRGSLSVGFHTTPQMVISSPCLTHIKNWLVQEKTALGKDFLNPFMADNLPKLYGFQLTMLHSKELASPKQTALGKDKSNSLIVDSLLKTIWLSMHHVIAMKHWLFQSKRLLSDASAGFDQIVYFLNAQVIHYALMVNLTIYVSSIKQFWATASIKKVNDVVKLQALIDRKKVVVTEDIIRQDLQLDDVDGVKCLPTKEIFAKLARMGYEKPPPKLTYYKAFFSAH</sequence>
<protein>
    <submittedName>
        <fullName evidence="4">Copia protein</fullName>
    </submittedName>
</protein>
<feature type="region of interest" description="Disordered" evidence="2">
    <location>
        <begin position="666"/>
        <end position="688"/>
    </location>
</feature>
<organism evidence="4">
    <name type="scientific">Tanacetum cinerariifolium</name>
    <name type="common">Dalmatian daisy</name>
    <name type="synonym">Chrysanthemum cinerariifolium</name>
    <dbReference type="NCBI Taxonomy" id="118510"/>
    <lineage>
        <taxon>Eukaryota</taxon>
        <taxon>Viridiplantae</taxon>
        <taxon>Streptophyta</taxon>
        <taxon>Embryophyta</taxon>
        <taxon>Tracheophyta</taxon>
        <taxon>Spermatophyta</taxon>
        <taxon>Magnoliopsida</taxon>
        <taxon>eudicotyledons</taxon>
        <taxon>Gunneridae</taxon>
        <taxon>Pentapetalae</taxon>
        <taxon>asterids</taxon>
        <taxon>campanulids</taxon>
        <taxon>Asterales</taxon>
        <taxon>Asteraceae</taxon>
        <taxon>Asteroideae</taxon>
        <taxon>Anthemideae</taxon>
        <taxon>Anthemidinae</taxon>
        <taxon>Tanacetum</taxon>
    </lineage>
</organism>
<gene>
    <name evidence="4" type="ORF">Tci_003956</name>
</gene>
<keyword evidence="1" id="KW-0175">Coiled coil</keyword>
<accession>A0A6L2J4P5</accession>
<proteinExistence type="predicted"/>
<feature type="compositionally biased region" description="Pro residues" evidence="2">
    <location>
        <begin position="984"/>
        <end position="1002"/>
    </location>
</feature>
<evidence type="ECO:0000313" key="4">
    <source>
        <dbReference type="EMBL" id="GEU31978.1"/>
    </source>
</evidence>
<evidence type="ECO:0000256" key="2">
    <source>
        <dbReference type="SAM" id="MobiDB-lite"/>
    </source>
</evidence>
<dbReference type="InterPro" id="IPR013103">
    <property type="entry name" value="RVT_2"/>
</dbReference>
<feature type="compositionally biased region" description="Basic and acidic residues" evidence="2">
    <location>
        <begin position="725"/>
        <end position="745"/>
    </location>
</feature>